<feature type="domain" description="Peptidase M16 N-terminal" evidence="4">
    <location>
        <begin position="53"/>
        <end position="138"/>
    </location>
</feature>
<dbReference type="Gene3D" id="3.30.830.10">
    <property type="entry name" value="Metalloenzyme, LuxS/M16 peptidase-like"/>
    <property type="match status" value="4"/>
</dbReference>
<keyword evidence="2" id="KW-0645">Protease</keyword>
<evidence type="ECO:0000256" key="2">
    <source>
        <dbReference type="ARBA" id="ARBA00023049"/>
    </source>
</evidence>
<keyword evidence="2" id="KW-0482">Metalloprotease</keyword>
<dbReference type="PANTHER" id="PTHR11851">
    <property type="entry name" value="METALLOPROTEASE"/>
    <property type="match status" value="1"/>
</dbReference>
<organism evidence="6 7">
    <name type="scientific">Sphingoaurantiacus capsulatus</name>
    <dbReference type="NCBI Taxonomy" id="1771310"/>
    <lineage>
        <taxon>Bacteria</taxon>
        <taxon>Pseudomonadati</taxon>
        <taxon>Pseudomonadota</taxon>
        <taxon>Alphaproteobacteria</taxon>
        <taxon>Sphingomonadales</taxon>
        <taxon>Sphingosinicellaceae</taxon>
        <taxon>Sphingoaurantiacus</taxon>
    </lineage>
</organism>
<dbReference type="RefSeq" id="WP_380858605.1">
    <property type="nucleotide sequence ID" value="NZ_JBHRXV010000004.1"/>
</dbReference>
<feature type="domain" description="Peptidase M16 N-terminal" evidence="4">
    <location>
        <begin position="539"/>
        <end position="665"/>
    </location>
</feature>
<sequence>MIRHLLRRRLLLAAAPVLAFAAPVAAQEAVPAPVGTLMPVSQFTLPNGLRIVFHIDRSDPVVAVALAAHVGSGRELPGRTGFAHMFEHLFFLDSENLGPGGLDRLSARVGGSGANGFTNRDQTIYLQTVPNDALEKMIWAEADKLGYFIGTVTDAVLAKEKQVVKNEKRQGVDNVPYGHAYGVMSEAIYPAGHPYSWSTIGSLADLDAATLADVRAFHKRWYVPNNATLVIAGDFDPAQAKAWVTKYFADIPRGDAVTREPLRPAIVKATQKLLHEDSFAQLPELTLAYPTVPAFHADEWPLAVLVDLLADGPDGPLYKQLVEEDKLASEVTTDLNHAQQAGEIFLSVRAFDGVDLDKVKAAIDAGFARFEKQGVDPAALARVKAAHEAAYYGRYEGVLGKAAAIARYDGFLGKPDFADTELARLRAVTAADVLRVYRSYIAGKPFVATSFVPKGKPALALEGSTVAKIVEEPIVQGAEAAVDAAAGRPAARPKTASSFDRAIEPPAGAKPVVKPPVPWIATAENGLALSGIEAAELPVAKFEIAIDGGRLRDDAAKPGAANLVAAMLPRGTAKRSRADFENALKTLGAEVGVEAGDERLIVMGSTLARNFAATMALVEEMLLEPRWDAAELALAKSATVAAIQSDRAEPEAIAEIAFANAAYGKGHVLAGDPRGTESSVGALTTADLKAYHAGLAPNAARVRIVGAIDAATARAALAGLEKRWTRRTVAPLPSAAFKAPAKTHILFHDVPGAKQSMLLFAAPGPRRADPDFFALTAANFVLGGGGFASRLTQEVREGKGYTYGVRTRVEGGSSGGRFVMTSPVRSNVTLEAATLIRDIMRDYGRSFTPADLDLTRTSMSKSRARSFETLAAKLRMLGTIGDYGLPADYVAREDAVLDALTVDQVKGLATRWIDTGRLNMIVVGDAASQAPRLDVLGYGAPVRVDKR</sequence>
<dbReference type="InterPro" id="IPR011249">
    <property type="entry name" value="Metalloenz_LuxS/M16"/>
</dbReference>
<evidence type="ECO:0000313" key="7">
    <source>
        <dbReference type="Proteomes" id="UP001595615"/>
    </source>
</evidence>
<feature type="domain" description="Peptidase M16 C-terminal" evidence="5">
    <location>
        <begin position="683"/>
        <end position="858"/>
    </location>
</feature>
<dbReference type="PANTHER" id="PTHR11851:SF49">
    <property type="entry name" value="MITOCHONDRIAL-PROCESSING PEPTIDASE SUBUNIT ALPHA"/>
    <property type="match status" value="1"/>
</dbReference>
<dbReference type="EMBL" id="JBHRXV010000004">
    <property type="protein sequence ID" value="MFC3712197.1"/>
    <property type="molecule type" value="Genomic_DNA"/>
</dbReference>
<name>A0ABV7X855_9SPHN</name>
<feature type="domain" description="Peptidase M16 C-terminal" evidence="5">
    <location>
        <begin position="209"/>
        <end position="385"/>
    </location>
</feature>
<keyword evidence="7" id="KW-1185">Reference proteome</keyword>
<keyword evidence="3" id="KW-0732">Signal</keyword>
<dbReference type="Pfam" id="PF05193">
    <property type="entry name" value="Peptidase_M16_C"/>
    <property type="match status" value="2"/>
</dbReference>
<proteinExistence type="inferred from homology"/>
<gene>
    <name evidence="6" type="ORF">ACFOMD_06430</name>
</gene>
<accession>A0ABV7X855</accession>
<evidence type="ECO:0000259" key="5">
    <source>
        <dbReference type="Pfam" id="PF05193"/>
    </source>
</evidence>
<dbReference type="Proteomes" id="UP001595615">
    <property type="component" value="Unassembled WGS sequence"/>
</dbReference>
<feature type="signal peptide" evidence="3">
    <location>
        <begin position="1"/>
        <end position="21"/>
    </location>
</feature>
<protein>
    <submittedName>
        <fullName evidence="6">M16 family metallopeptidase</fullName>
    </submittedName>
</protein>
<dbReference type="SUPFAM" id="SSF63411">
    <property type="entry name" value="LuxS/MPP-like metallohydrolase"/>
    <property type="match status" value="4"/>
</dbReference>
<evidence type="ECO:0000256" key="3">
    <source>
        <dbReference type="SAM" id="SignalP"/>
    </source>
</evidence>
<feature type="chain" id="PRO_5046084590" evidence="3">
    <location>
        <begin position="22"/>
        <end position="947"/>
    </location>
</feature>
<keyword evidence="2" id="KW-0378">Hydrolase</keyword>
<reference evidence="7" key="1">
    <citation type="journal article" date="2019" name="Int. J. Syst. Evol. Microbiol.">
        <title>The Global Catalogue of Microorganisms (GCM) 10K type strain sequencing project: providing services to taxonomists for standard genome sequencing and annotation.</title>
        <authorList>
            <consortium name="The Broad Institute Genomics Platform"/>
            <consortium name="The Broad Institute Genome Sequencing Center for Infectious Disease"/>
            <person name="Wu L."/>
            <person name="Ma J."/>
        </authorList>
    </citation>
    <scope>NUCLEOTIDE SEQUENCE [LARGE SCALE GENOMIC DNA]</scope>
    <source>
        <strain evidence="7">KCTC 42644</strain>
    </source>
</reference>
<comment type="similarity">
    <text evidence="1">Belongs to the peptidase M16 family.</text>
</comment>
<dbReference type="InterPro" id="IPR011765">
    <property type="entry name" value="Pept_M16_N"/>
</dbReference>
<comment type="caution">
    <text evidence="6">The sequence shown here is derived from an EMBL/GenBank/DDBJ whole genome shotgun (WGS) entry which is preliminary data.</text>
</comment>
<dbReference type="InterPro" id="IPR050361">
    <property type="entry name" value="MPP/UQCRC_Complex"/>
</dbReference>
<dbReference type="InterPro" id="IPR007863">
    <property type="entry name" value="Peptidase_M16_C"/>
</dbReference>
<evidence type="ECO:0000313" key="6">
    <source>
        <dbReference type="EMBL" id="MFC3712197.1"/>
    </source>
</evidence>
<evidence type="ECO:0000259" key="4">
    <source>
        <dbReference type="Pfam" id="PF00675"/>
    </source>
</evidence>
<evidence type="ECO:0000256" key="1">
    <source>
        <dbReference type="ARBA" id="ARBA00007261"/>
    </source>
</evidence>
<dbReference type="Pfam" id="PF00675">
    <property type="entry name" value="Peptidase_M16"/>
    <property type="match status" value="2"/>
</dbReference>